<dbReference type="EMBL" id="JBBPBN010000127">
    <property type="protein sequence ID" value="KAK8976684.1"/>
    <property type="molecule type" value="Genomic_DNA"/>
</dbReference>
<comment type="caution">
    <text evidence="1">The sequence shown here is derived from an EMBL/GenBank/DDBJ whole genome shotgun (WGS) entry which is preliminary data.</text>
</comment>
<keyword evidence="2" id="KW-1185">Reference proteome</keyword>
<name>A0ABR2NKI7_9ROSI</name>
<organism evidence="1 2">
    <name type="scientific">Hibiscus sabdariffa</name>
    <name type="common">roselle</name>
    <dbReference type="NCBI Taxonomy" id="183260"/>
    <lineage>
        <taxon>Eukaryota</taxon>
        <taxon>Viridiplantae</taxon>
        <taxon>Streptophyta</taxon>
        <taxon>Embryophyta</taxon>
        <taxon>Tracheophyta</taxon>
        <taxon>Spermatophyta</taxon>
        <taxon>Magnoliopsida</taxon>
        <taxon>eudicotyledons</taxon>
        <taxon>Gunneridae</taxon>
        <taxon>Pentapetalae</taxon>
        <taxon>rosids</taxon>
        <taxon>malvids</taxon>
        <taxon>Malvales</taxon>
        <taxon>Malvaceae</taxon>
        <taxon>Malvoideae</taxon>
        <taxon>Hibiscus</taxon>
    </lineage>
</organism>
<gene>
    <name evidence="1" type="ORF">V6N11_057283</name>
</gene>
<evidence type="ECO:0000313" key="2">
    <source>
        <dbReference type="Proteomes" id="UP001396334"/>
    </source>
</evidence>
<dbReference type="Proteomes" id="UP001396334">
    <property type="component" value="Unassembled WGS sequence"/>
</dbReference>
<protein>
    <submittedName>
        <fullName evidence="1">Uncharacterized protein</fullName>
    </submittedName>
</protein>
<evidence type="ECO:0000313" key="1">
    <source>
        <dbReference type="EMBL" id="KAK8976684.1"/>
    </source>
</evidence>
<reference evidence="1 2" key="1">
    <citation type="journal article" date="2024" name="G3 (Bethesda)">
        <title>Genome assembly of Hibiscus sabdariffa L. provides insights into metabolisms of medicinal natural products.</title>
        <authorList>
            <person name="Kim T."/>
        </authorList>
    </citation>
    <scope>NUCLEOTIDE SEQUENCE [LARGE SCALE GENOMIC DNA]</scope>
    <source>
        <strain evidence="1">TK-2024</strain>
        <tissue evidence="1">Old leaves</tissue>
    </source>
</reference>
<proteinExistence type="predicted"/>
<sequence length="94" mass="10150">MEQTRKATRKEVQTLSYPINALMQGSADFLGSSKETGYQGILSDAPKSNPVDSQNKTNYLCLAGVGWAVFFLSLDGFHGFGVSGRHHSVSLARA</sequence>
<accession>A0ABR2NKI7</accession>